<proteinExistence type="predicted"/>
<evidence type="ECO:0000256" key="1">
    <source>
        <dbReference type="SAM" id="MobiDB-lite"/>
    </source>
</evidence>
<accession>A0A0G4IDR1</accession>
<name>A0A0G4IDR1_9ALVE</name>
<protein>
    <submittedName>
        <fullName evidence="2">Uncharacterized protein</fullName>
    </submittedName>
</protein>
<dbReference type="VEuPathDB" id="CryptoDB:Cvel_2344"/>
<evidence type="ECO:0000313" key="2">
    <source>
        <dbReference type="EMBL" id="CEM55321.1"/>
    </source>
</evidence>
<reference evidence="2" key="1">
    <citation type="submission" date="2014-11" db="EMBL/GenBank/DDBJ databases">
        <authorList>
            <person name="Otto D Thomas"/>
            <person name="Naeem Raeece"/>
        </authorList>
    </citation>
    <scope>NUCLEOTIDE SEQUENCE</scope>
</reference>
<feature type="region of interest" description="Disordered" evidence="1">
    <location>
        <begin position="290"/>
        <end position="350"/>
    </location>
</feature>
<dbReference type="AlphaFoldDB" id="A0A0G4IDR1"/>
<dbReference type="EMBL" id="CDMZ01005865">
    <property type="protein sequence ID" value="CEM55321.1"/>
    <property type="molecule type" value="Genomic_DNA"/>
</dbReference>
<sequence length="446" mass="49335">MPTALQFYQVLSRRSLENAKRNQRIRSRALLRLALTHVVFPSPPPAATTAASCLLSVLNKNAGSVLLRCQIVALLEDSMSLVSPFEILEEAERLLSLWRVHLSGSVDEEEGASFREEGGQHSKAVQRGLPKLLEFLGERYSSSSSFSVLHGDSPVPRHVAPVSAVLSRTMCLCLKGIQAPTTECLCAVLIPALFDAVQRVSFQLHLRRQAESERDPESFFLQQVGREWRGDERFSEFCKSIDLKLPQELQYSADRKETCFLAPRRQIQKPQPKASLSVIGASGSSLPSTVPLFSWSPPGPTTRGRLEERRRRKKPPESFKLIQTGAKQQEKGGDRHQHHSQYSAPYHSHGQPGWVSTVGCPLPGMQLMQPCPAQQSYLYPHVAYGFSHIPYPYVSTHPTHQHANAVTVPQAACPPPGVPTHLGGNSVPQGEKIVRIGGIRGFDDDN</sequence>
<gene>
    <name evidence="2" type="ORF">Cvel_2344</name>
</gene>
<organism evidence="2">
    <name type="scientific">Chromera velia CCMP2878</name>
    <dbReference type="NCBI Taxonomy" id="1169474"/>
    <lineage>
        <taxon>Eukaryota</taxon>
        <taxon>Sar</taxon>
        <taxon>Alveolata</taxon>
        <taxon>Colpodellida</taxon>
        <taxon>Chromeraceae</taxon>
        <taxon>Chromera</taxon>
    </lineage>
</organism>